<dbReference type="STRING" id="46224.B4102_0156"/>
<sequence>MCETNFDFQTTCSYCLKKAGIDIDTVYPVYDWETDKLLGYFCKEHYIKVKSQNIIQSQTNEEKIG</sequence>
<dbReference type="EMBL" id="LQYN01000015">
    <property type="protein sequence ID" value="KYD10250.1"/>
    <property type="molecule type" value="Genomic_DNA"/>
</dbReference>
<accession>A0A150LDF1</accession>
<evidence type="ECO:0000313" key="2">
    <source>
        <dbReference type="Proteomes" id="UP000075666"/>
    </source>
</evidence>
<dbReference type="AlphaFoldDB" id="A0A150LDF1"/>
<dbReference type="RefSeq" id="WP_066227738.1">
    <property type="nucleotide sequence ID" value="NZ_JARMRX010000001.1"/>
</dbReference>
<name>A0A150LDF1_9BACI</name>
<comment type="caution">
    <text evidence="1">The sequence shown here is derived from an EMBL/GenBank/DDBJ whole genome shotgun (WGS) entry which is preliminary data.</text>
</comment>
<keyword evidence="2" id="KW-1185">Reference proteome</keyword>
<dbReference type="Proteomes" id="UP000075666">
    <property type="component" value="Unassembled WGS sequence"/>
</dbReference>
<gene>
    <name evidence="1" type="ORF">B4102_0156</name>
</gene>
<proteinExistence type="predicted"/>
<protein>
    <submittedName>
        <fullName evidence="1">Uncharacterized protein</fullName>
    </submittedName>
</protein>
<organism evidence="1 2">
    <name type="scientific">Heyndrickxia sporothermodurans</name>
    <dbReference type="NCBI Taxonomy" id="46224"/>
    <lineage>
        <taxon>Bacteria</taxon>
        <taxon>Bacillati</taxon>
        <taxon>Bacillota</taxon>
        <taxon>Bacilli</taxon>
        <taxon>Bacillales</taxon>
        <taxon>Bacillaceae</taxon>
        <taxon>Heyndrickxia</taxon>
    </lineage>
</organism>
<dbReference type="OrthoDB" id="2893285at2"/>
<evidence type="ECO:0000313" key="1">
    <source>
        <dbReference type="EMBL" id="KYD10250.1"/>
    </source>
</evidence>
<reference evidence="1 2" key="1">
    <citation type="submission" date="2016-01" db="EMBL/GenBank/DDBJ databases">
        <title>Genome Sequences of Twelve Sporeforming Bacillus Species Isolated from Foods.</title>
        <authorList>
            <person name="Berendsen E.M."/>
            <person name="Wells-Bennik M.H."/>
            <person name="Krawcyk A.O."/>
            <person name="De Jong A."/>
            <person name="Holsappel S."/>
            <person name="Eijlander R.T."/>
            <person name="Kuipers O.P."/>
        </authorList>
    </citation>
    <scope>NUCLEOTIDE SEQUENCE [LARGE SCALE GENOMIC DNA]</scope>
    <source>
        <strain evidence="1 2">B4102</strain>
    </source>
</reference>
<dbReference type="PATRIC" id="fig|46224.3.peg.1176"/>